<evidence type="ECO:0000256" key="3">
    <source>
        <dbReference type="ARBA" id="ARBA00022777"/>
    </source>
</evidence>
<evidence type="ECO:0000313" key="8">
    <source>
        <dbReference type="EMBL" id="CAJ0584677.1"/>
    </source>
</evidence>
<keyword evidence="2 5" id="KW-0547">Nucleotide-binding</keyword>
<evidence type="ECO:0000256" key="1">
    <source>
        <dbReference type="ARBA" id="ARBA00022679"/>
    </source>
</evidence>
<comment type="catalytic activity">
    <reaction evidence="5">
        <text>a 1,2-diacyl-sn-glycero-3-phospho-(1D-myo-inositol) + ATP = a 1,2-diacyl-sn-glycero-3-phospho-(1D-myo-inositol 4-phosphate) + ADP + H(+)</text>
        <dbReference type="Rhea" id="RHEA:19877"/>
        <dbReference type="ChEBI" id="CHEBI:15378"/>
        <dbReference type="ChEBI" id="CHEBI:30616"/>
        <dbReference type="ChEBI" id="CHEBI:57880"/>
        <dbReference type="ChEBI" id="CHEBI:58178"/>
        <dbReference type="ChEBI" id="CHEBI:456216"/>
        <dbReference type="EC" id="2.7.1.67"/>
    </reaction>
</comment>
<dbReference type="EC" id="2.7.1.67" evidence="5"/>
<dbReference type="GO" id="GO:0005768">
    <property type="term" value="C:endosome"/>
    <property type="evidence" value="ECO:0007669"/>
    <property type="project" value="TreeGrafter"/>
</dbReference>
<keyword evidence="3 5" id="KW-0418">Kinase</keyword>
<dbReference type="GO" id="GO:0005765">
    <property type="term" value="C:lysosomal membrane"/>
    <property type="evidence" value="ECO:0007669"/>
    <property type="project" value="TreeGrafter"/>
</dbReference>
<keyword evidence="9" id="KW-1185">Reference proteome</keyword>
<proteinExistence type="inferred from homology"/>
<feature type="non-terminal residue" evidence="7">
    <location>
        <position position="234"/>
    </location>
</feature>
<name>A0AA36C9P5_9BILA</name>
<evidence type="ECO:0000256" key="6">
    <source>
        <dbReference type="SAM" id="MobiDB-lite"/>
    </source>
</evidence>
<evidence type="ECO:0000256" key="2">
    <source>
        <dbReference type="ARBA" id="ARBA00022741"/>
    </source>
</evidence>
<dbReference type="GO" id="GO:0046854">
    <property type="term" value="P:phosphatidylinositol phosphate biosynthetic process"/>
    <property type="evidence" value="ECO:0007669"/>
    <property type="project" value="UniProtKB-UniRule"/>
</dbReference>
<reference evidence="7" key="1">
    <citation type="submission" date="2023-06" db="EMBL/GenBank/DDBJ databases">
        <authorList>
            <person name="Delattre M."/>
        </authorList>
    </citation>
    <scope>NUCLEOTIDE SEQUENCE</scope>
    <source>
        <strain evidence="7">AF72</strain>
    </source>
</reference>
<feature type="region of interest" description="Disordered" evidence="6">
    <location>
        <begin position="65"/>
        <end position="98"/>
    </location>
</feature>
<dbReference type="GO" id="GO:0007030">
    <property type="term" value="P:Golgi organization"/>
    <property type="evidence" value="ECO:0007669"/>
    <property type="project" value="TreeGrafter"/>
</dbReference>
<protein>
    <recommendedName>
        <fullName evidence="5">Phosphatidylinositol 4-kinase type 2</fullName>
        <ecNumber evidence="5">2.7.1.67</ecNumber>
    </recommendedName>
</protein>
<accession>A0AA36C9P5</accession>
<gene>
    <name evidence="8" type="ORF">MSPICULIGERA_LOCUS22722</name>
    <name evidence="7" type="ORF">MSPICULIGERA_LOCUS3415</name>
</gene>
<evidence type="ECO:0000256" key="5">
    <source>
        <dbReference type="RuleBase" id="RU367084"/>
    </source>
</evidence>
<organism evidence="7 9">
    <name type="scientific">Mesorhabditis spiculigera</name>
    <dbReference type="NCBI Taxonomy" id="96644"/>
    <lineage>
        <taxon>Eukaryota</taxon>
        <taxon>Metazoa</taxon>
        <taxon>Ecdysozoa</taxon>
        <taxon>Nematoda</taxon>
        <taxon>Chromadorea</taxon>
        <taxon>Rhabditida</taxon>
        <taxon>Rhabditina</taxon>
        <taxon>Rhabditomorpha</taxon>
        <taxon>Rhabditoidea</taxon>
        <taxon>Rhabditidae</taxon>
        <taxon>Mesorhabditinae</taxon>
        <taxon>Mesorhabditis</taxon>
    </lineage>
</organism>
<dbReference type="InterPro" id="IPR039756">
    <property type="entry name" value="Lsb6/PI4K2"/>
</dbReference>
<dbReference type="GO" id="GO:0004430">
    <property type="term" value="F:1-phosphatidylinositol 4-kinase activity"/>
    <property type="evidence" value="ECO:0007669"/>
    <property type="project" value="UniProtKB-UniRule"/>
</dbReference>
<keyword evidence="1 5" id="KW-0808">Transferase</keyword>
<comment type="caution">
    <text evidence="7">The sequence shown here is derived from an EMBL/GenBank/DDBJ whole genome shotgun (WGS) entry which is preliminary data.</text>
</comment>
<keyword evidence="5" id="KW-0472">Membrane</keyword>
<dbReference type="EMBL" id="CATQJA010002699">
    <property type="protein sequence ID" value="CAJ0584677.1"/>
    <property type="molecule type" value="Genomic_DNA"/>
</dbReference>
<dbReference type="GO" id="GO:0005886">
    <property type="term" value="C:plasma membrane"/>
    <property type="evidence" value="ECO:0007669"/>
    <property type="project" value="TreeGrafter"/>
</dbReference>
<comment type="subcellular location">
    <subcellularLocation>
        <location evidence="5">Membrane</location>
        <topology evidence="5">Peripheral membrane protein</topology>
    </subcellularLocation>
</comment>
<evidence type="ECO:0000313" key="9">
    <source>
        <dbReference type="Proteomes" id="UP001177023"/>
    </source>
</evidence>
<evidence type="ECO:0000256" key="4">
    <source>
        <dbReference type="ARBA" id="ARBA00022840"/>
    </source>
</evidence>
<dbReference type="GO" id="GO:0007032">
    <property type="term" value="P:endosome organization"/>
    <property type="evidence" value="ECO:0007669"/>
    <property type="project" value="TreeGrafter"/>
</dbReference>
<keyword evidence="4 5" id="KW-0067">ATP-binding</keyword>
<dbReference type="GO" id="GO:0005524">
    <property type="term" value="F:ATP binding"/>
    <property type="evidence" value="ECO:0007669"/>
    <property type="project" value="UniProtKB-UniRule"/>
</dbReference>
<dbReference type="AlphaFoldDB" id="A0AA36C9P5"/>
<dbReference type="Proteomes" id="UP001177023">
    <property type="component" value="Unassembled WGS sequence"/>
</dbReference>
<dbReference type="PANTHER" id="PTHR12865">
    <property type="entry name" value="PHOSPHATIDYLINOSITOL 4-KINASE TYPE-II"/>
    <property type="match status" value="1"/>
</dbReference>
<comment type="similarity">
    <text evidence="5">Belongs to the PI3/PI4-kinase family. Type II PI4K subfamily.</text>
</comment>
<dbReference type="GO" id="GO:0005802">
    <property type="term" value="C:trans-Golgi network"/>
    <property type="evidence" value="ECO:0007669"/>
    <property type="project" value="TreeGrafter"/>
</dbReference>
<dbReference type="PANTHER" id="PTHR12865:SF1">
    <property type="entry name" value="PHOSPHATIDYLINOSITOL 4-KINASE TYPE 2"/>
    <property type="match status" value="1"/>
</dbReference>
<sequence length="234" mass="25786">MDTVDSYYSYWADSMSEDDSEVAGSRTHRTTRVGGITYQSVSESEGDFGDENACLINKKKPARKDERTPILHRSVGDPARIAEEGRATRSSCTSGDEDPNFLIDEAVLAEEYGALAGGDEFKTAMEEAIRAIHHGVFPERIAQGSSGSYFVKNTQGKIVGVFKPKNEEPYGHLNPKWLKWLHKVFLPCCFGRSCLIPNQKKHRYTGGRQRCLEESYGGVSGLGAKSGELRINGG</sequence>
<evidence type="ECO:0000313" key="7">
    <source>
        <dbReference type="EMBL" id="CAJ0564744.1"/>
    </source>
</evidence>
<dbReference type="EMBL" id="CATQJA010000905">
    <property type="protein sequence ID" value="CAJ0564744.1"/>
    <property type="molecule type" value="Genomic_DNA"/>
</dbReference>